<dbReference type="PANTHER" id="PTHR46552">
    <property type="entry name" value="NADH-UBIQUINONE OXIDOREDUCTASE CHAIN 2"/>
    <property type="match status" value="1"/>
</dbReference>
<keyword evidence="9 18" id="KW-0999">Mitochondrion inner membrane</keyword>
<evidence type="ECO:0000256" key="17">
    <source>
        <dbReference type="ARBA" id="ARBA00049551"/>
    </source>
</evidence>
<geneLocation type="mitochondrion" evidence="20"/>
<evidence type="ECO:0000256" key="2">
    <source>
        <dbReference type="ARBA" id="ARBA00004448"/>
    </source>
</evidence>
<feature type="transmembrane region" description="Helical" evidence="18">
    <location>
        <begin position="76"/>
        <end position="99"/>
    </location>
</feature>
<dbReference type="InterPro" id="IPR001750">
    <property type="entry name" value="ND/Mrp_TM"/>
</dbReference>
<reference evidence="20" key="1">
    <citation type="submission" date="2017-10" db="EMBL/GenBank/DDBJ databases">
        <title>Mitogenomes of tropical arthropods.</title>
        <authorList>
            <person name="Pires Paula D."/>
            <person name="Coiti Togawa R."/>
        </authorList>
    </citation>
    <scope>NUCLEOTIDE SEQUENCE</scope>
</reference>
<keyword evidence="12 18" id="KW-1133">Transmembrane helix</keyword>
<keyword evidence="15 18" id="KW-0496">Mitochondrion</keyword>
<dbReference type="GO" id="GO:0008137">
    <property type="term" value="F:NADH dehydrogenase (ubiquinone) activity"/>
    <property type="evidence" value="ECO:0007669"/>
    <property type="project" value="UniProtKB-EC"/>
</dbReference>
<evidence type="ECO:0000256" key="9">
    <source>
        <dbReference type="ARBA" id="ARBA00022792"/>
    </source>
</evidence>
<organism evidence="20">
    <name type="scientific">Pheidole oxyops</name>
    <dbReference type="NCBI Taxonomy" id="615297"/>
    <lineage>
        <taxon>Eukaryota</taxon>
        <taxon>Metazoa</taxon>
        <taxon>Ecdysozoa</taxon>
        <taxon>Arthropoda</taxon>
        <taxon>Hexapoda</taxon>
        <taxon>Insecta</taxon>
        <taxon>Pterygota</taxon>
        <taxon>Neoptera</taxon>
        <taxon>Endopterygota</taxon>
        <taxon>Hymenoptera</taxon>
        <taxon>Apocrita</taxon>
        <taxon>Aculeata</taxon>
        <taxon>Formicoidea</taxon>
        <taxon>Formicidae</taxon>
        <taxon>Myrmicinae</taxon>
        <taxon>Pheidole</taxon>
    </lineage>
</organism>
<feature type="transmembrane region" description="Helical" evidence="18">
    <location>
        <begin position="291"/>
        <end position="314"/>
    </location>
</feature>
<evidence type="ECO:0000256" key="15">
    <source>
        <dbReference type="ARBA" id="ARBA00023128"/>
    </source>
</evidence>
<proteinExistence type="inferred from homology"/>
<evidence type="ECO:0000259" key="19">
    <source>
        <dbReference type="Pfam" id="PF00361"/>
    </source>
</evidence>
<evidence type="ECO:0000256" key="11">
    <source>
        <dbReference type="ARBA" id="ARBA00022982"/>
    </source>
</evidence>
<feature type="transmembrane region" description="Helical" evidence="18">
    <location>
        <begin position="12"/>
        <end position="33"/>
    </location>
</feature>
<comment type="function">
    <text evidence="1">Core subunit of the mitochondrial membrane respiratory chain NADH dehydrogenase (Complex I) that is believed to belong to the minimal assembly required for catalysis. Complex I functions in the transfer of electrons from NADH to the respiratory chain. The immediate electron acceptor for the enzyme is believed to be ubiquinone.</text>
</comment>
<protein>
    <recommendedName>
        <fullName evidence="5 18">NADH-ubiquinone oxidoreductase chain 2</fullName>
        <ecNumber evidence="4 18">7.1.1.2</ecNumber>
    </recommendedName>
</protein>
<evidence type="ECO:0000256" key="5">
    <source>
        <dbReference type="ARBA" id="ARBA00021008"/>
    </source>
</evidence>
<dbReference type="InterPro" id="IPR003917">
    <property type="entry name" value="NADH_UbQ_OxRdtase_chain2"/>
</dbReference>
<evidence type="ECO:0000256" key="4">
    <source>
        <dbReference type="ARBA" id="ARBA00012944"/>
    </source>
</evidence>
<evidence type="ECO:0000256" key="14">
    <source>
        <dbReference type="ARBA" id="ARBA00023075"/>
    </source>
</evidence>
<evidence type="ECO:0000256" key="7">
    <source>
        <dbReference type="ARBA" id="ARBA00022660"/>
    </source>
</evidence>
<keyword evidence="16 18" id="KW-0472">Membrane</keyword>
<dbReference type="InterPro" id="IPR050175">
    <property type="entry name" value="Complex_I_Subunit_2"/>
</dbReference>
<feature type="transmembrane region" description="Helical" evidence="18">
    <location>
        <begin position="45"/>
        <end position="70"/>
    </location>
</feature>
<feature type="transmembrane region" description="Helical" evidence="18">
    <location>
        <begin position="218"/>
        <end position="238"/>
    </location>
</feature>
<dbReference type="EC" id="7.1.1.2" evidence="4 18"/>
<evidence type="ECO:0000256" key="12">
    <source>
        <dbReference type="ARBA" id="ARBA00022989"/>
    </source>
</evidence>
<comment type="subcellular location">
    <subcellularLocation>
        <location evidence="2 18">Mitochondrion inner membrane</location>
        <topology evidence="2 18">Multi-pass membrane protein</topology>
    </subcellularLocation>
</comment>
<feature type="domain" description="NADH:quinone oxidoreductase/Mrp antiporter transmembrane" evidence="19">
    <location>
        <begin position="53"/>
        <end position="263"/>
    </location>
</feature>
<evidence type="ECO:0000256" key="8">
    <source>
        <dbReference type="ARBA" id="ARBA00022692"/>
    </source>
</evidence>
<evidence type="ECO:0000256" key="1">
    <source>
        <dbReference type="ARBA" id="ARBA00003257"/>
    </source>
</evidence>
<dbReference type="GO" id="GO:0005743">
    <property type="term" value="C:mitochondrial inner membrane"/>
    <property type="evidence" value="ECO:0007669"/>
    <property type="project" value="UniProtKB-SubCell"/>
</dbReference>
<dbReference type="Pfam" id="PF00361">
    <property type="entry name" value="Proton_antipo_M"/>
    <property type="match status" value="1"/>
</dbReference>
<keyword evidence="8 18" id="KW-0812">Transmembrane</keyword>
<dbReference type="PRINTS" id="PR01436">
    <property type="entry name" value="NADHDHGNASE2"/>
</dbReference>
<evidence type="ECO:0000256" key="3">
    <source>
        <dbReference type="ARBA" id="ARBA00007012"/>
    </source>
</evidence>
<dbReference type="AlphaFoldDB" id="A0A343YVP1"/>
<dbReference type="PANTHER" id="PTHR46552:SF1">
    <property type="entry name" value="NADH-UBIQUINONE OXIDOREDUCTASE CHAIN 2"/>
    <property type="match status" value="1"/>
</dbReference>
<feature type="transmembrane region" description="Helical" evidence="18">
    <location>
        <begin position="250"/>
        <end position="271"/>
    </location>
</feature>
<keyword evidence="14 18" id="KW-0830">Ubiquinone</keyword>
<evidence type="ECO:0000256" key="13">
    <source>
        <dbReference type="ARBA" id="ARBA00023027"/>
    </source>
</evidence>
<feature type="transmembrane region" description="Helical" evidence="18">
    <location>
        <begin position="180"/>
        <end position="198"/>
    </location>
</feature>
<comment type="function">
    <text evidence="18">Core subunit of the mitochondrial membrane respiratory chain NADH dehydrogenase (Complex I) which catalyzes electron transfer from NADH through the respiratory chain, using ubiquinone as an electron acceptor. Essential for the catalytic activity and assembly of complex I.</text>
</comment>
<keyword evidence="11 18" id="KW-0249">Electron transport</keyword>
<keyword evidence="7 18" id="KW-0679">Respiratory chain</keyword>
<comment type="catalytic activity">
    <reaction evidence="17 18">
        <text>a ubiquinone + NADH + 5 H(+)(in) = a ubiquinol + NAD(+) + 4 H(+)(out)</text>
        <dbReference type="Rhea" id="RHEA:29091"/>
        <dbReference type="Rhea" id="RHEA-COMP:9565"/>
        <dbReference type="Rhea" id="RHEA-COMP:9566"/>
        <dbReference type="ChEBI" id="CHEBI:15378"/>
        <dbReference type="ChEBI" id="CHEBI:16389"/>
        <dbReference type="ChEBI" id="CHEBI:17976"/>
        <dbReference type="ChEBI" id="CHEBI:57540"/>
        <dbReference type="ChEBI" id="CHEBI:57945"/>
        <dbReference type="EC" id="7.1.1.2"/>
    </reaction>
</comment>
<evidence type="ECO:0000256" key="6">
    <source>
        <dbReference type="ARBA" id="ARBA00022448"/>
    </source>
</evidence>
<keyword evidence="10 18" id="KW-1278">Translocase</keyword>
<dbReference type="GO" id="GO:0006120">
    <property type="term" value="P:mitochondrial electron transport, NADH to ubiquinone"/>
    <property type="evidence" value="ECO:0007669"/>
    <property type="project" value="InterPro"/>
</dbReference>
<accession>A0A343YVP1</accession>
<evidence type="ECO:0000256" key="16">
    <source>
        <dbReference type="ARBA" id="ARBA00023136"/>
    </source>
</evidence>
<dbReference type="EMBL" id="MG253278">
    <property type="protein sequence ID" value="AWN56358.1"/>
    <property type="molecule type" value="Genomic_DNA"/>
</dbReference>
<sequence>MLNIILLPLLSLFLSDFFMIWLILEISNFFFICSMNFSMLHKKMIFFYFMIQVMASFTIMMTLMFNSLLFKNNFTLIILILALMLKLSIPPMHLWLPLIMKFLPWKIMFILLTFQKIIPFYLLSLLYLPPLFIFSSILLCSILPPYNMLNLTNFKLLLAYSSINQSSWMILLISMKNIIWFKYFLFYSFISLSIFSLFHLSKMFMSSNYFPSQFKFNTLFTILMMNMSGLPPFSFFYMKWYSLFIFLKSSNLLIILMIMMISSLLMLYIYVNMSINFFFLMKFKSKLINLNFSYTLTILFLTYLTLFFSSILFIF</sequence>
<evidence type="ECO:0000256" key="18">
    <source>
        <dbReference type="RuleBase" id="RU003403"/>
    </source>
</evidence>
<comment type="similarity">
    <text evidence="3 18">Belongs to the complex I subunit 2 family.</text>
</comment>
<evidence type="ECO:0000313" key="20">
    <source>
        <dbReference type="EMBL" id="AWN56358.1"/>
    </source>
</evidence>
<keyword evidence="6" id="KW-0813">Transport</keyword>
<keyword evidence="13 18" id="KW-0520">NAD</keyword>
<name>A0A343YVP1_9HYME</name>
<feature type="transmembrane region" description="Helical" evidence="18">
    <location>
        <begin position="120"/>
        <end position="144"/>
    </location>
</feature>
<evidence type="ECO:0000256" key="10">
    <source>
        <dbReference type="ARBA" id="ARBA00022967"/>
    </source>
</evidence>